<dbReference type="InterPro" id="IPR050832">
    <property type="entry name" value="Bact_Acetyltransf"/>
</dbReference>
<dbReference type="CDD" id="cd04301">
    <property type="entry name" value="NAT_SF"/>
    <property type="match status" value="1"/>
</dbReference>
<protein>
    <submittedName>
        <fullName evidence="4">GNAT family N-acetyltransferase</fullName>
    </submittedName>
</protein>
<evidence type="ECO:0000256" key="1">
    <source>
        <dbReference type="ARBA" id="ARBA00022679"/>
    </source>
</evidence>
<reference evidence="4 5" key="1">
    <citation type="submission" date="2023-06" db="EMBL/GenBank/DDBJ databases">
        <title>Pelomonas sp. PFR6 16S ribosomal RNA gene Genome sequencing and assembly.</title>
        <authorList>
            <person name="Woo H."/>
        </authorList>
    </citation>
    <scope>NUCLEOTIDE SEQUENCE [LARGE SCALE GENOMIC DNA]</scope>
    <source>
        <strain evidence="4 5">PFR6</strain>
    </source>
</reference>
<feature type="domain" description="N-acetyltransferase" evidence="3">
    <location>
        <begin position="7"/>
        <end position="160"/>
    </location>
</feature>
<evidence type="ECO:0000313" key="5">
    <source>
        <dbReference type="Proteomes" id="UP001228044"/>
    </source>
</evidence>
<dbReference type="Proteomes" id="UP001228044">
    <property type="component" value="Unassembled WGS sequence"/>
</dbReference>
<comment type="caution">
    <text evidence="4">The sequence shown here is derived from an EMBL/GenBank/DDBJ whole genome shotgun (WGS) entry which is preliminary data.</text>
</comment>
<organism evidence="4 5">
    <name type="scientific">Roseateles violae</name>
    <dbReference type="NCBI Taxonomy" id="3058042"/>
    <lineage>
        <taxon>Bacteria</taxon>
        <taxon>Pseudomonadati</taxon>
        <taxon>Pseudomonadota</taxon>
        <taxon>Betaproteobacteria</taxon>
        <taxon>Burkholderiales</taxon>
        <taxon>Sphaerotilaceae</taxon>
        <taxon>Roseateles</taxon>
    </lineage>
</organism>
<evidence type="ECO:0000256" key="2">
    <source>
        <dbReference type="ARBA" id="ARBA00023315"/>
    </source>
</evidence>
<proteinExistence type="predicted"/>
<gene>
    <name evidence="4" type="ORF">QWJ38_05095</name>
</gene>
<dbReference type="SUPFAM" id="SSF55729">
    <property type="entry name" value="Acyl-CoA N-acyltransferases (Nat)"/>
    <property type="match status" value="1"/>
</dbReference>
<evidence type="ECO:0000313" key="4">
    <source>
        <dbReference type="EMBL" id="MDN3919657.1"/>
    </source>
</evidence>
<name>A0ABT8DNE3_9BURK</name>
<dbReference type="PANTHER" id="PTHR43877:SF2">
    <property type="entry name" value="AMINOALKYLPHOSPHONATE N-ACETYLTRANSFERASE-RELATED"/>
    <property type="match status" value="1"/>
</dbReference>
<keyword evidence="2" id="KW-0012">Acyltransferase</keyword>
<keyword evidence="5" id="KW-1185">Reference proteome</keyword>
<dbReference type="Pfam" id="PF00583">
    <property type="entry name" value="Acetyltransf_1"/>
    <property type="match status" value="1"/>
</dbReference>
<dbReference type="EMBL" id="JAUHHC010000001">
    <property type="protein sequence ID" value="MDN3919657.1"/>
    <property type="molecule type" value="Genomic_DNA"/>
</dbReference>
<dbReference type="Gene3D" id="3.40.630.30">
    <property type="match status" value="1"/>
</dbReference>
<dbReference type="InterPro" id="IPR016181">
    <property type="entry name" value="Acyl_CoA_acyltransferase"/>
</dbReference>
<dbReference type="RefSeq" id="WP_290357953.1">
    <property type="nucleotide sequence ID" value="NZ_JAUHHC010000001.1"/>
</dbReference>
<dbReference type="PANTHER" id="PTHR43877">
    <property type="entry name" value="AMINOALKYLPHOSPHONATE N-ACETYLTRANSFERASE-RELATED-RELATED"/>
    <property type="match status" value="1"/>
</dbReference>
<dbReference type="PROSITE" id="PS51186">
    <property type="entry name" value="GNAT"/>
    <property type="match status" value="1"/>
</dbReference>
<sequence>MPARQPLRIEACDPCGAQALGLLHAAAREARALYPELFPDCDAPLPGNTPTPPRGCYLLALVGGEPLGCGAFRPVDAATAELRRIYVRPEARRGGIAQALLARLEAEALRLSYRRLVLETGYKQAAAMALYLRCGFAPIATFGDYIGDPSSRCFEKHLRP</sequence>
<keyword evidence="1" id="KW-0808">Transferase</keyword>
<dbReference type="InterPro" id="IPR000182">
    <property type="entry name" value="GNAT_dom"/>
</dbReference>
<accession>A0ABT8DNE3</accession>
<evidence type="ECO:0000259" key="3">
    <source>
        <dbReference type="PROSITE" id="PS51186"/>
    </source>
</evidence>